<dbReference type="GO" id="GO:0017004">
    <property type="term" value="P:cytochrome complex assembly"/>
    <property type="evidence" value="ECO:0007669"/>
    <property type="project" value="UniProtKB-KW"/>
</dbReference>
<dbReference type="GeneID" id="93366156"/>
<dbReference type="InterPro" id="IPR000866">
    <property type="entry name" value="AhpC/TSA"/>
</dbReference>
<accession>C3J8Y3</accession>
<dbReference type="PANTHER" id="PTHR42852:SF6">
    <property type="entry name" value="THIOL:DISULFIDE INTERCHANGE PROTEIN DSBE"/>
    <property type="match status" value="1"/>
</dbReference>
<evidence type="ECO:0000256" key="2">
    <source>
        <dbReference type="ARBA" id="ARBA00022748"/>
    </source>
</evidence>
<dbReference type="PROSITE" id="PS51352">
    <property type="entry name" value="THIOREDOXIN_2"/>
    <property type="match status" value="1"/>
</dbReference>
<dbReference type="SUPFAM" id="SSF52833">
    <property type="entry name" value="Thioredoxin-like"/>
    <property type="match status" value="1"/>
</dbReference>
<feature type="domain" description="Thioredoxin" evidence="5">
    <location>
        <begin position="201"/>
        <end position="344"/>
    </location>
</feature>
<proteinExistence type="predicted"/>
<dbReference type="GO" id="GO:0004601">
    <property type="term" value="F:peroxidase activity"/>
    <property type="evidence" value="ECO:0007669"/>
    <property type="project" value="UniProtKB-KW"/>
</dbReference>
<dbReference type="CDD" id="cd02966">
    <property type="entry name" value="TlpA_like_family"/>
    <property type="match status" value="1"/>
</dbReference>
<evidence type="ECO:0000313" key="6">
    <source>
        <dbReference type="EMBL" id="EEN83355.1"/>
    </source>
</evidence>
<dbReference type="STRING" id="553175.POREN0001_1550"/>
<evidence type="ECO:0000313" key="7">
    <source>
        <dbReference type="Proteomes" id="UP000004295"/>
    </source>
</evidence>
<dbReference type="GO" id="GO:0030313">
    <property type="term" value="C:cell envelope"/>
    <property type="evidence" value="ECO:0007669"/>
    <property type="project" value="UniProtKB-SubCell"/>
</dbReference>
<protein>
    <submittedName>
        <fullName evidence="6">Antioxidant, AhpC/TSA family</fullName>
        <ecNumber evidence="6">1.11.1.15</ecNumber>
    </submittedName>
</protein>
<evidence type="ECO:0000256" key="4">
    <source>
        <dbReference type="ARBA" id="ARBA00023284"/>
    </source>
</evidence>
<keyword evidence="6" id="KW-0575">Peroxidase</keyword>
<keyword evidence="2" id="KW-0201">Cytochrome c-type biogenesis</keyword>
<dbReference type="PANTHER" id="PTHR42852">
    <property type="entry name" value="THIOL:DISULFIDE INTERCHANGE PROTEIN DSBE"/>
    <property type="match status" value="1"/>
</dbReference>
<keyword evidence="6" id="KW-0560">Oxidoreductase</keyword>
<evidence type="ECO:0000256" key="1">
    <source>
        <dbReference type="ARBA" id="ARBA00004196"/>
    </source>
</evidence>
<dbReference type="Gene3D" id="3.40.30.10">
    <property type="entry name" value="Glutaredoxin"/>
    <property type="match status" value="1"/>
</dbReference>
<dbReference type="InterPro" id="IPR013766">
    <property type="entry name" value="Thioredoxin_domain"/>
</dbReference>
<organism evidence="6 7">
    <name type="scientific">Porphyromonas endodontalis (strain ATCC 35406 / DSM 24491 / JCM 8526 / CCUG 16442 / BCRC 14492 / NCTC 13058 / HG 370)</name>
    <name type="common">Bacteroides endodontalis</name>
    <dbReference type="NCBI Taxonomy" id="553175"/>
    <lineage>
        <taxon>Bacteria</taxon>
        <taxon>Pseudomonadati</taxon>
        <taxon>Bacteroidota</taxon>
        <taxon>Bacteroidia</taxon>
        <taxon>Bacteroidales</taxon>
        <taxon>Porphyromonadaceae</taxon>
        <taxon>Porphyromonas</taxon>
    </lineage>
</organism>
<dbReference type="InterPro" id="IPR036249">
    <property type="entry name" value="Thioredoxin-like_sf"/>
</dbReference>
<reference evidence="6 7" key="1">
    <citation type="submission" date="2009-04" db="EMBL/GenBank/DDBJ databases">
        <authorList>
            <person name="Sebastian Y."/>
            <person name="Madupu R."/>
            <person name="Durkin A.S."/>
            <person name="Torralba M."/>
            <person name="Methe B."/>
            <person name="Sutton G.G."/>
            <person name="Strausberg R.L."/>
            <person name="Nelson K.E."/>
        </authorList>
    </citation>
    <scope>NUCLEOTIDE SEQUENCE [LARGE SCALE GENOMIC DNA]</scope>
    <source>
        <strain evidence="7">ATCC 35406 / BCRC 14492 / JCM 8526 / NCTC 13058 / HG 370</strain>
    </source>
</reference>
<dbReference type="PROSITE" id="PS51257">
    <property type="entry name" value="PROKAR_LIPOPROTEIN"/>
    <property type="match status" value="1"/>
</dbReference>
<comment type="subcellular location">
    <subcellularLocation>
        <location evidence="1">Cell envelope</location>
    </subcellularLocation>
</comment>
<keyword evidence="7" id="KW-1185">Reference proteome</keyword>
<evidence type="ECO:0000259" key="5">
    <source>
        <dbReference type="PROSITE" id="PS51352"/>
    </source>
</evidence>
<dbReference type="Proteomes" id="UP000004295">
    <property type="component" value="Unassembled WGS sequence"/>
</dbReference>
<dbReference type="Pfam" id="PF00578">
    <property type="entry name" value="AhpC-TSA"/>
    <property type="match status" value="1"/>
</dbReference>
<dbReference type="EMBL" id="ACNN01000009">
    <property type="protein sequence ID" value="EEN83355.1"/>
    <property type="molecule type" value="Genomic_DNA"/>
</dbReference>
<evidence type="ECO:0000256" key="3">
    <source>
        <dbReference type="ARBA" id="ARBA00023157"/>
    </source>
</evidence>
<name>C3J8Y3_POREA</name>
<gene>
    <name evidence="6" type="ORF">POREN0001_1550</name>
</gene>
<dbReference type="InterPro" id="IPR050553">
    <property type="entry name" value="Thioredoxin_ResA/DsbE_sf"/>
</dbReference>
<keyword evidence="3" id="KW-1015">Disulfide bond</keyword>
<dbReference type="AlphaFoldDB" id="C3J8Y3"/>
<comment type="caution">
    <text evidence="6">The sequence shown here is derived from an EMBL/GenBank/DDBJ whole genome shotgun (WGS) entry which is preliminary data.</text>
</comment>
<dbReference type="EC" id="1.11.1.15" evidence="6"/>
<dbReference type="RefSeq" id="WP_004332620.1">
    <property type="nucleotide sequence ID" value="NZ_ACNN01000009.1"/>
</dbReference>
<dbReference type="eggNOG" id="COG0526">
    <property type="taxonomic scope" value="Bacteria"/>
</dbReference>
<sequence>MKRTKIFTVIALTALTFLAIGCKKESKITGIVSPDMKGEMLRIYDLDQEDSTIALDSITLDGSNFEYVFKGEMGKVYRLISTNESINAMVVAEAGTLTLDTTCNAFRGTPINDENADIYKKIQEGIAQGGDNWIQEVYTLSEQFYLKYADVKAGFLGYYLCKMTCEESSKLSDLLDKAGEALKAMPLIKADIALFANLKETMPGNQFRDFSGEDMEGNKVSLSDYVGKGQYVLVDFWASWCGPCRKAIKNELLAIYEKYRNKGLGIIGVAVWDGKEDHLKAVEELGIAWPQIFDTEGNTATELYGITGIPQIMLIGPDGKIVARDLHGDAIEEIIAPLYETTSNAK</sequence>
<keyword evidence="4" id="KW-0676">Redox-active center</keyword>